<comment type="similarity">
    <text evidence="2">Belongs to the transketolase family.</text>
</comment>
<gene>
    <name evidence="5" type="ORF">DKB62_11230</name>
</gene>
<keyword evidence="3" id="KW-0786">Thiamine pyrophosphate</keyword>
<dbReference type="OrthoDB" id="8732661at2"/>
<evidence type="ECO:0000313" key="6">
    <source>
        <dbReference type="Proteomes" id="UP000254337"/>
    </source>
</evidence>
<dbReference type="PANTHER" id="PTHR47514">
    <property type="entry name" value="TRANSKETOLASE N-TERMINAL SECTION-RELATED"/>
    <property type="match status" value="1"/>
</dbReference>
<evidence type="ECO:0000259" key="4">
    <source>
        <dbReference type="Pfam" id="PF00456"/>
    </source>
</evidence>
<keyword evidence="6" id="KW-1185">Reference proteome</keyword>
<dbReference type="KEGG" id="meg:DKB62_11230"/>
<protein>
    <submittedName>
        <fullName evidence="5">Transketolase</fullName>
    </submittedName>
</protein>
<dbReference type="PANTHER" id="PTHR47514:SF1">
    <property type="entry name" value="TRANSKETOLASE N-TERMINAL SECTION-RELATED"/>
    <property type="match status" value="1"/>
</dbReference>
<organism evidence="5 6">
    <name type="scientific">Megasphaera stantonii</name>
    <dbReference type="NCBI Taxonomy" id="2144175"/>
    <lineage>
        <taxon>Bacteria</taxon>
        <taxon>Bacillati</taxon>
        <taxon>Bacillota</taxon>
        <taxon>Negativicutes</taxon>
        <taxon>Veillonellales</taxon>
        <taxon>Veillonellaceae</taxon>
        <taxon>Megasphaera</taxon>
    </lineage>
</organism>
<dbReference type="AlphaFoldDB" id="A0A346B1U0"/>
<accession>A0A346B1U0</accession>
<evidence type="ECO:0000256" key="2">
    <source>
        <dbReference type="ARBA" id="ARBA00007131"/>
    </source>
</evidence>
<dbReference type="RefSeq" id="WP_107196810.1">
    <property type="nucleotide sequence ID" value="NZ_CP029462.1"/>
</dbReference>
<evidence type="ECO:0000313" key="5">
    <source>
        <dbReference type="EMBL" id="AXL22083.1"/>
    </source>
</evidence>
<dbReference type="Proteomes" id="UP000254337">
    <property type="component" value="Chromosome"/>
</dbReference>
<feature type="domain" description="Transketolase N-terminal" evidence="4">
    <location>
        <begin position="4"/>
        <end position="249"/>
    </location>
</feature>
<evidence type="ECO:0000256" key="1">
    <source>
        <dbReference type="ARBA" id="ARBA00001964"/>
    </source>
</evidence>
<dbReference type="InterPro" id="IPR029061">
    <property type="entry name" value="THDP-binding"/>
</dbReference>
<dbReference type="InterPro" id="IPR005474">
    <property type="entry name" value="Transketolase_N"/>
</dbReference>
<dbReference type="Pfam" id="PF00456">
    <property type="entry name" value="Transketolase_N"/>
    <property type="match status" value="1"/>
</dbReference>
<dbReference type="SUPFAM" id="SSF52518">
    <property type="entry name" value="Thiamin diphosphate-binding fold (THDP-binding)"/>
    <property type="match status" value="1"/>
</dbReference>
<name>A0A346B1U0_9FIRM</name>
<dbReference type="CDD" id="cd02012">
    <property type="entry name" value="TPP_TK"/>
    <property type="match status" value="1"/>
</dbReference>
<evidence type="ECO:0000256" key="3">
    <source>
        <dbReference type="ARBA" id="ARBA00023052"/>
    </source>
</evidence>
<comment type="cofactor">
    <cofactor evidence="1">
        <name>thiamine diphosphate</name>
        <dbReference type="ChEBI" id="CHEBI:58937"/>
    </cofactor>
</comment>
<proteinExistence type="inferred from homology"/>
<dbReference type="EMBL" id="CP029462">
    <property type="protein sequence ID" value="AXL22083.1"/>
    <property type="molecule type" value="Genomic_DNA"/>
</dbReference>
<dbReference type="Gene3D" id="3.40.50.970">
    <property type="match status" value="1"/>
</dbReference>
<sequence length="266" mass="29850">MTSEELAKRIRFHAIKMVNHAHASHIGGILSCADIVAVLYSEIARIYPHDPENESRDRIILSKGHNGVAIYAALAECGFFNKELLKTYGDNGSCFSCHISHRHVPGVEISTGSLGQGVGVACGMALNGKLKHRSYQVYAIVGDGECNEGAIWEMASFASHQCLDNFTVIVDRNRMQAMGWCEDVLKMEPFQEKWRAFGWHVVNVIDGNNHKELKRAFSQKSNNNKPRVIIANTVKGKGISFMENQLLWHYRDPQGEDYFNALKELE</sequence>
<reference evidence="5 6" key="1">
    <citation type="submission" date="2018-05" db="EMBL/GenBank/DDBJ databases">
        <title>Complete genome sequence of Megasphaera sp. AJH120T, isolated from the ceca of a chicken.</title>
        <authorList>
            <person name="Maki J."/>
            <person name="Looft T."/>
        </authorList>
    </citation>
    <scope>NUCLEOTIDE SEQUENCE [LARGE SCALE GENOMIC DNA]</scope>
    <source>
        <strain evidence="5 6">AJH120</strain>
    </source>
</reference>